<sequence length="251" mass="29023">MRPALRLLRGGFLQRSIEEMKRNTLSVFRGEGITGDFADMEVHSFRHPDSLNSIKVFSDGDTGGFSKVHVDLMPFPPGNPLEDQYYGRFHGNISIELPTERPKIQRSGYAAWRTQERGRTLFGRQNWDCDPYTYLALRIKSDGSKYFVNIQTDSIVETDIHQHRLFAKRVGEWETIHIPFSEFVRTNFGQVVEPQNEILRQKVKTVGIGLIDRIPGPFELFIDRIWATNTPEPEHATNIYREHTQSEKVSE</sequence>
<evidence type="ECO:0000256" key="4">
    <source>
        <dbReference type="ARBA" id="ARBA00023186"/>
    </source>
</evidence>
<gene>
    <name evidence="6" type="ORF">C7212DRAFT_319762</name>
</gene>
<dbReference type="Proteomes" id="UP000246991">
    <property type="component" value="Unassembled WGS sequence"/>
</dbReference>
<dbReference type="InterPro" id="IPR039131">
    <property type="entry name" value="NDUFAF1"/>
</dbReference>
<evidence type="ECO:0000313" key="6">
    <source>
        <dbReference type="EMBL" id="PWW76541.1"/>
    </source>
</evidence>
<evidence type="ECO:0000259" key="5">
    <source>
        <dbReference type="Pfam" id="PF08547"/>
    </source>
</evidence>
<keyword evidence="3" id="KW-0496">Mitochondrion</keyword>
<dbReference type="STRING" id="42249.A0A317STV1"/>
<dbReference type="PANTHER" id="PTHR13194:SF18">
    <property type="entry name" value="COMPLEX I INTERMEDIATE-ASSOCIATED PROTEIN 30, MITOCHONDRIAL"/>
    <property type="match status" value="1"/>
</dbReference>
<evidence type="ECO:0000313" key="7">
    <source>
        <dbReference type="Proteomes" id="UP000246991"/>
    </source>
</evidence>
<dbReference type="InterPro" id="IPR013857">
    <property type="entry name" value="NADH-UbQ_OxRdtase-assoc_prot30"/>
</dbReference>
<name>A0A317STV1_9PEZI</name>
<keyword evidence="7" id="KW-1185">Reference proteome</keyword>
<protein>
    <submittedName>
        <fullName evidence="6">CIA30-domain-containing protein</fullName>
    </submittedName>
</protein>
<evidence type="ECO:0000256" key="2">
    <source>
        <dbReference type="ARBA" id="ARBA00007884"/>
    </source>
</evidence>
<dbReference type="EMBL" id="PYWC01000032">
    <property type="protein sequence ID" value="PWW76541.1"/>
    <property type="molecule type" value="Genomic_DNA"/>
</dbReference>
<proteinExistence type="inferred from homology"/>
<keyword evidence="4" id="KW-0143">Chaperone</keyword>
<comment type="similarity">
    <text evidence="2">Belongs to the CIA30 family.</text>
</comment>
<comment type="caution">
    <text evidence="6">The sequence shown here is derived from an EMBL/GenBank/DDBJ whole genome shotgun (WGS) entry which is preliminary data.</text>
</comment>
<evidence type="ECO:0000256" key="1">
    <source>
        <dbReference type="ARBA" id="ARBA00004173"/>
    </source>
</evidence>
<feature type="domain" description="NADH:ubiquinone oxidoreductase intermediate-associated protein 30" evidence="5">
    <location>
        <begin position="44"/>
        <end position="222"/>
    </location>
</feature>
<dbReference type="OrthoDB" id="42561at2759"/>
<accession>A0A317STV1</accession>
<dbReference type="GO" id="GO:0005739">
    <property type="term" value="C:mitochondrion"/>
    <property type="evidence" value="ECO:0007669"/>
    <property type="project" value="UniProtKB-SubCell"/>
</dbReference>
<dbReference type="GO" id="GO:0010257">
    <property type="term" value="P:NADH dehydrogenase complex assembly"/>
    <property type="evidence" value="ECO:0007669"/>
    <property type="project" value="TreeGrafter"/>
</dbReference>
<organism evidence="6 7">
    <name type="scientific">Tuber magnatum</name>
    <name type="common">white Piedmont truffle</name>
    <dbReference type="NCBI Taxonomy" id="42249"/>
    <lineage>
        <taxon>Eukaryota</taxon>
        <taxon>Fungi</taxon>
        <taxon>Dikarya</taxon>
        <taxon>Ascomycota</taxon>
        <taxon>Pezizomycotina</taxon>
        <taxon>Pezizomycetes</taxon>
        <taxon>Pezizales</taxon>
        <taxon>Tuberaceae</taxon>
        <taxon>Tuber</taxon>
    </lineage>
</organism>
<comment type="subcellular location">
    <subcellularLocation>
        <location evidence="1">Mitochondrion</location>
    </subcellularLocation>
</comment>
<dbReference type="PANTHER" id="PTHR13194">
    <property type="entry name" value="COMPLEX I INTERMEDIATE-ASSOCIATED PROTEIN 30"/>
    <property type="match status" value="1"/>
</dbReference>
<dbReference type="GO" id="GO:0051082">
    <property type="term" value="F:unfolded protein binding"/>
    <property type="evidence" value="ECO:0007669"/>
    <property type="project" value="TreeGrafter"/>
</dbReference>
<reference evidence="6 7" key="1">
    <citation type="submission" date="2018-03" db="EMBL/GenBank/DDBJ databases">
        <title>Genomes of Pezizomycetes fungi and the evolution of truffles.</title>
        <authorList>
            <person name="Murat C."/>
            <person name="Payen T."/>
            <person name="Noel B."/>
            <person name="Kuo A."/>
            <person name="Martin F.M."/>
        </authorList>
    </citation>
    <scope>NUCLEOTIDE SEQUENCE [LARGE SCALE GENOMIC DNA]</scope>
    <source>
        <strain evidence="6">091103-1</strain>
    </source>
</reference>
<dbReference type="InterPro" id="IPR008979">
    <property type="entry name" value="Galactose-bd-like_sf"/>
</dbReference>
<dbReference type="AlphaFoldDB" id="A0A317STV1"/>
<dbReference type="GO" id="GO:0006120">
    <property type="term" value="P:mitochondrial electron transport, NADH to ubiquinone"/>
    <property type="evidence" value="ECO:0007669"/>
    <property type="project" value="TreeGrafter"/>
</dbReference>
<evidence type="ECO:0000256" key="3">
    <source>
        <dbReference type="ARBA" id="ARBA00023128"/>
    </source>
</evidence>
<dbReference type="Pfam" id="PF08547">
    <property type="entry name" value="CIA30"/>
    <property type="match status" value="1"/>
</dbReference>
<dbReference type="SUPFAM" id="SSF49785">
    <property type="entry name" value="Galactose-binding domain-like"/>
    <property type="match status" value="1"/>
</dbReference>